<dbReference type="SUPFAM" id="SSF46785">
    <property type="entry name" value="Winged helix' DNA-binding domain"/>
    <property type="match status" value="1"/>
</dbReference>
<name>L7L9Q5_9ACTN</name>
<keyword evidence="6" id="KW-1185">Reference proteome</keyword>
<dbReference type="EMBL" id="BANT01000027">
    <property type="protein sequence ID" value="GAC57875.1"/>
    <property type="molecule type" value="Genomic_DNA"/>
</dbReference>
<protein>
    <submittedName>
        <fullName evidence="5">Putative MarR family transcriptional regulator</fullName>
    </submittedName>
</protein>
<dbReference type="PANTHER" id="PTHR42756:SF1">
    <property type="entry name" value="TRANSCRIPTIONAL REPRESSOR OF EMRAB OPERON"/>
    <property type="match status" value="1"/>
</dbReference>
<dbReference type="PROSITE" id="PS01117">
    <property type="entry name" value="HTH_MARR_1"/>
    <property type="match status" value="1"/>
</dbReference>
<keyword evidence="1" id="KW-0805">Transcription regulation</keyword>
<dbReference type="RefSeq" id="WP_005940899.1">
    <property type="nucleotide sequence ID" value="NZ_ATVK01000014.1"/>
</dbReference>
<accession>L7L9Q5</accession>
<sequence>MPATDHALDATAADLATFIDRLLCAAHATTGDSLAGVELSTSQVRMLFLLLRNPEASAVNEVADGIGLSIAAAGRAADRLVAAGLVDRREDPHDRRMKRLSLTADGHHLLETHFQVHASAVADLLAVMPDDVRDRLHHGITAAMDYLPPRPGSVR</sequence>
<dbReference type="InterPro" id="IPR036390">
    <property type="entry name" value="WH_DNA-bd_sf"/>
</dbReference>
<dbReference type="InterPro" id="IPR000835">
    <property type="entry name" value="HTH_MarR-typ"/>
</dbReference>
<dbReference type="PRINTS" id="PR00598">
    <property type="entry name" value="HTHMARR"/>
</dbReference>
<gene>
    <name evidence="5" type="ORF">GOHSU_27_00110</name>
</gene>
<proteinExistence type="predicted"/>
<dbReference type="OrthoDB" id="122135at2"/>
<dbReference type="Gene3D" id="1.10.10.10">
    <property type="entry name" value="Winged helix-like DNA-binding domain superfamily/Winged helix DNA-binding domain"/>
    <property type="match status" value="1"/>
</dbReference>
<feature type="domain" description="HTH marR-type" evidence="4">
    <location>
        <begin position="12"/>
        <end position="145"/>
    </location>
</feature>
<dbReference type="eggNOG" id="COG1846">
    <property type="taxonomic scope" value="Bacteria"/>
</dbReference>
<dbReference type="SMART" id="SM00347">
    <property type="entry name" value="HTH_MARR"/>
    <property type="match status" value="1"/>
</dbReference>
<evidence type="ECO:0000313" key="6">
    <source>
        <dbReference type="Proteomes" id="UP000053405"/>
    </source>
</evidence>
<evidence type="ECO:0000313" key="5">
    <source>
        <dbReference type="EMBL" id="GAC57875.1"/>
    </source>
</evidence>
<dbReference type="AlphaFoldDB" id="L7L9Q5"/>
<dbReference type="Pfam" id="PF12802">
    <property type="entry name" value="MarR_2"/>
    <property type="match status" value="1"/>
</dbReference>
<keyword evidence="2" id="KW-0238">DNA-binding</keyword>
<dbReference type="GO" id="GO:0003677">
    <property type="term" value="F:DNA binding"/>
    <property type="evidence" value="ECO:0007669"/>
    <property type="project" value="UniProtKB-KW"/>
</dbReference>
<evidence type="ECO:0000259" key="4">
    <source>
        <dbReference type="PROSITE" id="PS50995"/>
    </source>
</evidence>
<dbReference type="InterPro" id="IPR036388">
    <property type="entry name" value="WH-like_DNA-bd_sf"/>
</dbReference>
<evidence type="ECO:0000256" key="3">
    <source>
        <dbReference type="ARBA" id="ARBA00023163"/>
    </source>
</evidence>
<evidence type="ECO:0000256" key="2">
    <source>
        <dbReference type="ARBA" id="ARBA00023125"/>
    </source>
</evidence>
<dbReference type="GO" id="GO:0003700">
    <property type="term" value="F:DNA-binding transcription factor activity"/>
    <property type="evidence" value="ECO:0007669"/>
    <property type="project" value="InterPro"/>
</dbReference>
<organism evidence="5 6">
    <name type="scientific">Gordonia hirsuta DSM 44140 = NBRC 16056</name>
    <dbReference type="NCBI Taxonomy" id="1121927"/>
    <lineage>
        <taxon>Bacteria</taxon>
        <taxon>Bacillati</taxon>
        <taxon>Actinomycetota</taxon>
        <taxon>Actinomycetes</taxon>
        <taxon>Mycobacteriales</taxon>
        <taxon>Gordoniaceae</taxon>
        <taxon>Gordonia</taxon>
    </lineage>
</organism>
<reference evidence="5 6" key="1">
    <citation type="submission" date="2012-12" db="EMBL/GenBank/DDBJ databases">
        <title>Whole genome shotgun sequence of Gordonia hirsuta NBRC 16056.</title>
        <authorList>
            <person name="Isaki-Nakamura S."/>
            <person name="Hosoyama A."/>
            <person name="Tsuchikane K."/>
            <person name="Katsumata H."/>
            <person name="Baba S."/>
            <person name="Yamazaki S."/>
            <person name="Fujita N."/>
        </authorList>
    </citation>
    <scope>NUCLEOTIDE SEQUENCE [LARGE SCALE GENOMIC DNA]</scope>
    <source>
        <strain evidence="5 6">NBRC 16056</strain>
    </source>
</reference>
<dbReference type="STRING" id="1121927.GOHSU_27_00110"/>
<dbReference type="PROSITE" id="PS50995">
    <property type="entry name" value="HTH_MARR_2"/>
    <property type="match status" value="1"/>
</dbReference>
<dbReference type="Proteomes" id="UP000053405">
    <property type="component" value="Unassembled WGS sequence"/>
</dbReference>
<keyword evidence="3" id="KW-0804">Transcription</keyword>
<dbReference type="InterPro" id="IPR023187">
    <property type="entry name" value="Tscrpt_reg_MarR-type_CS"/>
</dbReference>
<comment type="caution">
    <text evidence="5">The sequence shown here is derived from an EMBL/GenBank/DDBJ whole genome shotgun (WGS) entry which is preliminary data.</text>
</comment>
<evidence type="ECO:0000256" key="1">
    <source>
        <dbReference type="ARBA" id="ARBA00023015"/>
    </source>
</evidence>
<dbReference type="PANTHER" id="PTHR42756">
    <property type="entry name" value="TRANSCRIPTIONAL REGULATOR, MARR"/>
    <property type="match status" value="1"/>
</dbReference>